<proteinExistence type="predicted"/>
<accession>A0A848LPI8</accession>
<gene>
    <name evidence="1" type="ORF">HG543_32500</name>
</gene>
<dbReference type="Proteomes" id="UP000518300">
    <property type="component" value="Unassembled WGS sequence"/>
</dbReference>
<dbReference type="RefSeq" id="WP_169348809.1">
    <property type="nucleotide sequence ID" value="NZ_JABBJJ010000192.1"/>
</dbReference>
<dbReference type="AlphaFoldDB" id="A0A848LPI8"/>
<evidence type="ECO:0008006" key="3">
    <source>
        <dbReference type="Google" id="ProtNLM"/>
    </source>
</evidence>
<evidence type="ECO:0000313" key="1">
    <source>
        <dbReference type="EMBL" id="NMO19562.1"/>
    </source>
</evidence>
<evidence type="ECO:0000313" key="2">
    <source>
        <dbReference type="Proteomes" id="UP000518300"/>
    </source>
</evidence>
<dbReference type="Pfam" id="PF11617">
    <property type="entry name" value="Cu-binding_MopE"/>
    <property type="match status" value="3"/>
</dbReference>
<name>A0A848LPI8_9BACT</name>
<dbReference type="EMBL" id="JABBJJ010000192">
    <property type="protein sequence ID" value="NMO19562.1"/>
    <property type="molecule type" value="Genomic_DNA"/>
</dbReference>
<reference evidence="1 2" key="1">
    <citation type="submission" date="2020-04" db="EMBL/GenBank/DDBJ databases">
        <title>Draft genome of Pyxidicoccus fallax type strain.</title>
        <authorList>
            <person name="Whitworth D.E."/>
        </authorList>
    </citation>
    <scope>NUCLEOTIDE SEQUENCE [LARGE SCALE GENOMIC DNA]</scope>
    <source>
        <strain evidence="1 2">DSM 14698</strain>
    </source>
</reference>
<organism evidence="1 2">
    <name type="scientific">Pyxidicoccus fallax</name>
    <dbReference type="NCBI Taxonomy" id="394095"/>
    <lineage>
        <taxon>Bacteria</taxon>
        <taxon>Pseudomonadati</taxon>
        <taxon>Myxococcota</taxon>
        <taxon>Myxococcia</taxon>
        <taxon>Myxococcales</taxon>
        <taxon>Cystobacterineae</taxon>
        <taxon>Myxococcaceae</taxon>
        <taxon>Pyxidicoccus</taxon>
    </lineage>
</organism>
<keyword evidence="2" id="KW-1185">Reference proteome</keyword>
<dbReference type="PROSITE" id="PS51257">
    <property type="entry name" value="PROKAR_LIPOPROTEIN"/>
    <property type="match status" value="1"/>
</dbReference>
<protein>
    <recommendedName>
        <fullName evidence="3">Lipoprotein</fullName>
    </recommendedName>
</protein>
<sequence length="698" mass="72993">MRRIAISVLSLLFLACSKKEEQAGVRVLVGYTSGFKKGCIAVKVFDPANLATPLESGTFTALDNPNSQVTVAVVRKAGWAEKLQLVVTAHEQTCDGPKVDEAQVDLDLSGTGKKPDASLALAILDADGDGYVPTSNGGTDCDDSVQTGAQSYPGAPELCDNRDNNCVGGVDEGVDKKWYPDGDGDGFGRNEAAIEQCNSPGPNYVKVTNGQFDCNDSEREVHPGAEEKCNNRDDNCAGGEDESFIGGERGKGASCNNDICTGTYVCNAAGSATECNAPAPVDYYPDVDGDGQGNKSASAARVCAPTPPPANHVRDNHADCDDADPVTKDGADEVCDAVDNNCNDVVDDGAGCGGTLQRVVGQAALGGDSHDWRTVAVDPLDGYPVWVAGMEGVLAVRTRPDVAFKDVGPASNNNCGTTDWYAAWVRPDTDTVFLAGEGGRLAEHDGNRCVRQVTASEVGTDHYFTGLVGFSTPSLKLYAVSSNGGLYEWVPGGSLTRVRDSTDAYWDVHALDASRLLVVGDNRSNPPPTLLPRLYSFTPPYTGTPGTPPFDTPAGYTGSLRGVVMASSSQAYAVGDNGLALRWDGGTSWARTAAPMGAETSTFTSVTRPIAGSSAAFVVERGAPAVADPATPLAPGKLRRLTPFGWAASPSFIGPGGIDANPDVQLYDVAVTTTVAPVPGVWNIWLVGDDGRVYHYPE</sequence>
<comment type="caution">
    <text evidence="1">The sequence shown here is derived from an EMBL/GenBank/DDBJ whole genome shotgun (WGS) entry which is preliminary data.</text>
</comment>
<dbReference type="InterPro" id="IPR021655">
    <property type="entry name" value="Put_metal-bd"/>
</dbReference>